<dbReference type="AlphaFoldDB" id="A0A9N7TR43"/>
<protein>
    <submittedName>
        <fullName evidence="1">Uncharacterized protein</fullName>
    </submittedName>
</protein>
<dbReference type="Proteomes" id="UP001153269">
    <property type="component" value="Unassembled WGS sequence"/>
</dbReference>
<comment type="caution">
    <text evidence="1">The sequence shown here is derived from an EMBL/GenBank/DDBJ whole genome shotgun (WGS) entry which is preliminary data.</text>
</comment>
<proteinExistence type="predicted"/>
<name>A0A9N7TR43_PLEPL</name>
<sequence length="111" mass="12233">MSFLDRGVCLKCPGEVLSDVHAKPRSVLQPSHLGSYRRCAASLPETAQTEAAVLSEESEPRTSEWHLIHSVKWKEVGPLGEGNHTEAWNILRSFSLQPPSSNSKDCPIEPV</sequence>
<organism evidence="1 2">
    <name type="scientific">Pleuronectes platessa</name>
    <name type="common">European plaice</name>
    <dbReference type="NCBI Taxonomy" id="8262"/>
    <lineage>
        <taxon>Eukaryota</taxon>
        <taxon>Metazoa</taxon>
        <taxon>Chordata</taxon>
        <taxon>Craniata</taxon>
        <taxon>Vertebrata</taxon>
        <taxon>Euteleostomi</taxon>
        <taxon>Actinopterygii</taxon>
        <taxon>Neopterygii</taxon>
        <taxon>Teleostei</taxon>
        <taxon>Neoteleostei</taxon>
        <taxon>Acanthomorphata</taxon>
        <taxon>Carangaria</taxon>
        <taxon>Pleuronectiformes</taxon>
        <taxon>Pleuronectoidei</taxon>
        <taxon>Pleuronectidae</taxon>
        <taxon>Pleuronectes</taxon>
    </lineage>
</organism>
<accession>A0A9N7TR43</accession>
<dbReference type="EMBL" id="CADEAL010000238">
    <property type="protein sequence ID" value="CAB1417026.1"/>
    <property type="molecule type" value="Genomic_DNA"/>
</dbReference>
<gene>
    <name evidence="1" type="ORF">PLEPLA_LOCUS4827</name>
</gene>
<keyword evidence="2" id="KW-1185">Reference proteome</keyword>
<reference evidence="1" key="1">
    <citation type="submission" date="2020-03" db="EMBL/GenBank/DDBJ databases">
        <authorList>
            <person name="Weist P."/>
        </authorList>
    </citation>
    <scope>NUCLEOTIDE SEQUENCE</scope>
</reference>
<evidence type="ECO:0000313" key="1">
    <source>
        <dbReference type="EMBL" id="CAB1417026.1"/>
    </source>
</evidence>
<evidence type="ECO:0000313" key="2">
    <source>
        <dbReference type="Proteomes" id="UP001153269"/>
    </source>
</evidence>